<feature type="non-terminal residue" evidence="7">
    <location>
        <position position="1"/>
    </location>
</feature>
<evidence type="ECO:0000256" key="1">
    <source>
        <dbReference type="ARBA" id="ARBA00005382"/>
    </source>
</evidence>
<dbReference type="InterPro" id="IPR033453">
    <property type="entry name" value="Glyco_hydro_30_TIM-barrel"/>
</dbReference>
<dbReference type="PANTHER" id="PTHR11069">
    <property type="entry name" value="GLUCOSYLCERAMIDASE"/>
    <property type="match status" value="1"/>
</dbReference>
<gene>
    <name evidence="7" type="ORF">FA10DRAFT_294067</name>
</gene>
<dbReference type="EMBL" id="KZ819636">
    <property type="protein sequence ID" value="PWN90448.1"/>
    <property type="molecule type" value="Genomic_DNA"/>
</dbReference>
<dbReference type="SUPFAM" id="SSF51445">
    <property type="entry name" value="(Trans)glycosidases"/>
    <property type="match status" value="1"/>
</dbReference>
<keyword evidence="8" id="KW-1185">Reference proteome</keyword>
<accession>A0A316YP59</accession>
<dbReference type="Gene3D" id="3.20.20.80">
    <property type="entry name" value="Glycosidases"/>
    <property type="match status" value="1"/>
</dbReference>
<dbReference type="GO" id="GO:0004348">
    <property type="term" value="F:glucosylceramidase activity"/>
    <property type="evidence" value="ECO:0007669"/>
    <property type="project" value="InterPro"/>
</dbReference>
<feature type="domain" description="Glycosyl hydrolase family 30 TIM-barrel" evidence="6">
    <location>
        <begin position="2"/>
        <end position="240"/>
    </location>
</feature>
<dbReference type="InterPro" id="IPR017853">
    <property type="entry name" value="GH"/>
</dbReference>
<dbReference type="Proteomes" id="UP000245768">
    <property type="component" value="Unassembled WGS sequence"/>
</dbReference>
<name>A0A316YP59_9BASI</name>
<dbReference type="GeneID" id="37046349"/>
<dbReference type="RefSeq" id="XP_025377646.1">
    <property type="nucleotide sequence ID" value="XM_025524433.1"/>
</dbReference>
<protein>
    <submittedName>
        <fullName evidence="7">Glycoside hydrolase</fullName>
    </submittedName>
</protein>
<dbReference type="GO" id="GO:0016020">
    <property type="term" value="C:membrane"/>
    <property type="evidence" value="ECO:0007669"/>
    <property type="project" value="GOC"/>
</dbReference>
<evidence type="ECO:0000313" key="8">
    <source>
        <dbReference type="Proteomes" id="UP000245768"/>
    </source>
</evidence>
<dbReference type="GO" id="GO:0006680">
    <property type="term" value="P:glucosylceramide catabolic process"/>
    <property type="evidence" value="ECO:0007669"/>
    <property type="project" value="TreeGrafter"/>
</dbReference>
<keyword evidence="3 4" id="KW-0378">Hydrolase</keyword>
<dbReference type="STRING" id="215250.A0A316YP59"/>
<dbReference type="PANTHER" id="PTHR11069:SF23">
    <property type="entry name" value="LYSOSOMAL ACID GLUCOSYLCERAMIDASE"/>
    <property type="match status" value="1"/>
</dbReference>
<evidence type="ECO:0000313" key="7">
    <source>
        <dbReference type="EMBL" id="PWN90448.1"/>
    </source>
</evidence>
<evidence type="ECO:0000259" key="6">
    <source>
        <dbReference type="Pfam" id="PF02055"/>
    </source>
</evidence>
<keyword evidence="2" id="KW-0732">Signal</keyword>
<dbReference type="OrthoDB" id="2160638at2759"/>
<evidence type="ECO:0000256" key="5">
    <source>
        <dbReference type="SAM" id="MobiDB-lite"/>
    </source>
</evidence>
<evidence type="ECO:0000256" key="4">
    <source>
        <dbReference type="RuleBase" id="RU361188"/>
    </source>
</evidence>
<dbReference type="InterPro" id="IPR001139">
    <property type="entry name" value="Glyco_hydro_30"/>
</dbReference>
<dbReference type="AlphaFoldDB" id="A0A316YP59"/>
<feature type="compositionally biased region" description="Polar residues" evidence="5">
    <location>
        <begin position="356"/>
        <end position="367"/>
    </location>
</feature>
<sequence length="530" mass="59802">EGLGAGLTDASAIVLKDLKDAREDAYWEILNLCFSESPEWLARGGPGMNLIRAPIGASDFGFTEYTYDDTFDGSTDPQLTQFNIEKSAKRWEIFKDIQTVQPNLQVMFTPWSSPAWMKGHFNGSLRGGSLLEKFEESFVDYMVKFTDEVTTKKNIRVKKLSLQNEPLYDGANYPCQKMEAPQQARVGQLLRKKLDAAGYKDVGLLTYDHNWDKKDYGIDVFDRAANAFDGIAWHCYGGQPDGQNPFNVAYPNKEVWFTECTRITQNYEEPWINTRKQFSLLLTGSIDYMTSAVVLWNVALLSTEDGFTLPQLPGTCRNCLAPILVFQNSTKDGTNLTGLNMDAIRTQVKAGDKEPQSSTNSRRSLTAKTALRGKKDAKENHRRAFSGKQKRQDRAPTNFYPGNTPYIRPYYRMTSDFVTLSHLGRAIRPRNARGSQKRGQRIGVKTSEDNFDSPRLFAQMFRTDNADSQGNSRWSLILLQQNDHFLTGVYEDATIMIRFRDAVANITLPPGVFTLSWLAPKEGTSSSSDT</sequence>
<organism evidence="7 8">
    <name type="scientific">Acaromyces ingoldii</name>
    <dbReference type="NCBI Taxonomy" id="215250"/>
    <lineage>
        <taxon>Eukaryota</taxon>
        <taxon>Fungi</taxon>
        <taxon>Dikarya</taxon>
        <taxon>Basidiomycota</taxon>
        <taxon>Ustilaginomycotina</taxon>
        <taxon>Exobasidiomycetes</taxon>
        <taxon>Exobasidiales</taxon>
        <taxon>Cryptobasidiaceae</taxon>
        <taxon>Acaromyces</taxon>
    </lineage>
</organism>
<evidence type="ECO:0000256" key="3">
    <source>
        <dbReference type="ARBA" id="ARBA00022801"/>
    </source>
</evidence>
<proteinExistence type="inferred from homology"/>
<evidence type="ECO:0000256" key="2">
    <source>
        <dbReference type="ARBA" id="ARBA00022729"/>
    </source>
</evidence>
<dbReference type="InParanoid" id="A0A316YP59"/>
<feature type="compositionally biased region" description="Basic residues" evidence="5">
    <location>
        <begin position="380"/>
        <end position="391"/>
    </location>
</feature>
<reference evidence="7 8" key="1">
    <citation type="journal article" date="2018" name="Mol. Biol. Evol.">
        <title>Broad Genomic Sampling Reveals a Smut Pathogenic Ancestry of the Fungal Clade Ustilaginomycotina.</title>
        <authorList>
            <person name="Kijpornyongpan T."/>
            <person name="Mondo S.J."/>
            <person name="Barry K."/>
            <person name="Sandor L."/>
            <person name="Lee J."/>
            <person name="Lipzen A."/>
            <person name="Pangilinan J."/>
            <person name="LaButti K."/>
            <person name="Hainaut M."/>
            <person name="Henrissat B."/>
            <person name="Grigoriev I.V."/>
            <person name="Spatafora J.W."/>
            <person name="Aime M.C."/>
        </authorList>
    </citation>
    <scope>NUCLEOTIDE SEQUENCE [LARGE SCALE GENOMIC DNA]</scope>
    <source>
        <strain evidence="7 8">MCA 4198</strain>
    </source>
</reference>
<feature type="region of interest" description="Disordered" evidence="5">
    <location>
        <begin position="348"/>
        <end position="401"/>
    </location>
</feature>
<dbReference type="Pfam" id="PF02055">
    <property type="entry name" value="Glyco_hydro_30"/>
    <property type="match status" value="1"/>
</dbReference>
<keyword evidence="4" id="KW-0326">Glycosidase</keyword>
<comment type="similarity">
    <text evidence="1 4">Belongs to the glycosyl hydrolase 30 family.</text>
</comment>